<evidence type="ECO:0000313" key="3">
    <source>
        <dbReference type="Proteomes" id="UP000827721"/>
    </source>
</evidence>
<feature type="domain" description="Transposase-associated" evidence="1">
    <location>
        <begin position="147"/>
        <end position="193"/>
    </location>
</feature>
<gene>
    <name evidence="2" type="ORF">JRO89_XS02G0204500</name>
</gene>
<dbReference type="PANTHER" id="PTHR10775">
    <property type="entry name" value="OS08G0208400 PROTEIN"/>
    <property type="match status" value="1"/>
</dbReference>
<comment type="caution">
    <text evidence="2">The sequence shown here is derived from an EMBL/GenBank/DDBJ whole genome shotgun (WGS) entry which is preliminary data.</text>
</comment>
<proteinExistence type="predicted"/>
<keyword evidence="3" id="KW-1185">Reference proteome</keyword>
<dbReference type="PANTHER" id="PTHR10775:SF185">
    <property type="entry name" value="OS08G0208400 PROTEIN"/>
    <property type="match status" value="1"/>
</dbReference>
<evidence type="ECO:0000313" key="2">
    <source>
        <dbReference type="EMBL" id="KAH7575731.1"/>
    </source>
</evidence>
<reference evidence="2 3" key="1">
    <citation type="submission" date="2021-02" db="EMBL/GenBank/DDBJ databases">
        <title>Plant Genome Project.</title>
        <authorList>
            <person name="Zhang R.-G."/>
        </authorList>
    </citation>
    <scope>NUCLEOTIDE SEQUENCE [LARGE SCALE GENOMIC DNA]</scope>
    <source>
        <tissue evidence="2">Leaves</tissue>
    </source>
</reference>
<dbReference type="Proteomes" id="UP000827721">
    <property type="component" value="Unassembled WGS sequence"/>
</dbReference>
<dbReference type="InterPro" id="IPR029480">
    <property type="entry name" value="Transpos_assoc"/>
</dbReference>
<dbReference type="Pfam" id="PF13963">
    <property type="entry name" value="Transpos_assoc"/>
    <property type="match status" value="1"/>
</dbReference>
<name>A0ABQ8IGC4_9ROSI</name>
<dbReference type="EMBL" id="JAFEMO010000002">
    <property type="protein sequence ID" value="KAH7575731.1"/>
    <property type="molecule type" value="Genomic_DNA"/>
</dbReference>
<sequence>MKNQMAELYTQMSFYIFQDEPWNTLVYKIDKNMENDDCCVYKVDKRNEVTDRAREIIFAFLPSHYILKGWTKAAKCDVVVDDKGTEISDFQDKSMLTRCTRLFQLASNVIENVVASEEASKILEDDLNNVLSKVKSVVNHKDFNEGCKDENNFVRCPCRDCQNAFFKQLSIVQAHLYEFRIAASYDKWIFHGEEDDFVDTGGFNVGGLHMNHEDETNIEDEGADEMYDLMHDMLGSTSKDRVFTETLPNYNADLMSTTYKENIETLSTLFSEAKRNLFLGCKLTSLNFVVKLMYLKVLNQWTNKSMDMLLDLLKSTLFEGTNIPGSTYDAKKMLKDLGLGYEVIHAYKYDCALFWKEHELCDRCPHLRYLVTSRDTQQTTQNSEVMVSGEHDNLEISFYGVLISIVELVYLFGHQGVVGYIQEKDVLEVQDEHVFYQRNESCNTVLRVQHDDLESELFHRDDINADVIEDPSLHEERMVTTQNMDDFICNEDEENETIDDYCSDEINELQSKDDSNLDHNIT</sequence>
<accession>A0ABQ8IGC4</accession>
<protein>
    <recommendedName>
        <fullName evidence="1">Transposase-associated domain-containing protein</fullName>
    </recommendedName>
</protein>
<organism evidence="2 3">
    <name type="scientific">Xanthoceras sorbifolium</name>
    <dbReference type="NCBI Taxonomy" id="99658"/>
    <lineage>
        <taxon>Eukaryota</taxon>
        <taxon>Viridiplantae</taxon>
        <taxon>Streptophyta</taxon>
        <taxon>Embryophyta</taxon>
        <taxon>Tracheophyta</taxon>
        <taxon>Spermatophyta</taxon>
        <taxon>Magnoliopsida</taxon>
        <taxon>eudicotyledons</taxon>
        <taxon>Gunneridae</taxon>
        <taxon>Pentapetalae</taxon>
        <taxon>rosids</taxon>
        <taxon>malvids</taxon>
        <taxon>Sapindales</taxon>
        <taxon>Sapindaceae</taxon>
        <taxon>Xanthoceroideae</taxon>
        <taxon>Xanthoceras</taxon>
    </lineage>
</organism>
<evidence type="ECO:0000259" key="1">
    <source>
        <dbReference type="Pfam" id="PF13963"/>
    </source>
</evidence>